<reference evidence="6 7" key="1">
    <citation type="journal article" date="2018" name="New Phytol.">
        <title>Phylogenomics of Endogonaceae and evolution of mycorrhizas within Mucoromycota.</title>
        <authorList>
            <person name="Chang Y."/>
            <person name="Desiro A."/>
            <person name="Na H."/>
            <person name="Sandor L."/>
            <person name="Lipzen A."/>
            <person name="Clum A."/>
            <person name="Barry K."/>
            <person name="Grigoriev I.V."/>
            <person name="Martin F.M."/>
            <person name="Stajich J.E."/>
            <person name="Smith M.E."/>
            <person name="Bonito G."/>
            <person name="Spatafora J.W."/>
        </authorList>
    </citation>
    <scope>NUCLEOTIDE SEQUENCE [LARGE SCALE GENOMIC DNA]</scope>
    <source>
        <strain evidence="6 7">AD002</strain>
    </source>
</reference>
<protein>
    <recommendedName>
        <fullName evidence="8">Galactose oxidase</fullName>
    </recommendedName>
</protein>
<feature type="chain" id="PRO_5018997535" description="Galactose oxidase" evidence="5">
    <location>
        <begin position="27"/>
        <end position="708"/>
    </location>
</feature>
<keyword evidence="5" id="KW-0732">Signal</keyword>
<dbReference type="AlphaFoldDB" id="A0A433QQK4"/>
<dbReference type="InterPro" id="IPR015915">
    <property type="entry name" value="Kelch-typ_b-propeller"/>
</dbReference>
<evidence type="ECO:0008006" key="8">
    <source>
        <dbReference type="Google" id="ProtNLM"/>
    </source>
</evidence>
<accession>A0A433QQK4</accession>
<dbReference type="PANTHER" id="PTHR46093:SF18">
    <property type="entry name" value="FIBRONECTIN TYPE-III DOMAIN-CONTAINING PROTEIN"/>
    <property type="match status" value="1"/>
</dbReference>
<feature type="transmembrane region" description="Helical" evidence="4">
    <location>
        <begin position="444"/>
        <end position="469"/>
    </location>
</feature>
<dbReference type="PANTHER" id="PTHR46093">
    <property type="entry name" value="ACYL-COA-BINDING DOMAIN-CONTAINING PROTEIN 5"/>
    <property type="match status" value="1"/>
</dbReference>
<dbReference type="Gene3D" id="2.120.10.80">
    <property type="entry name" value="Kelch-type beta propeller"/>
    <property type="match status" value="2"/>
</dbReference>
<proteinExistence type="predicted"/>
<dbReference type="SUPFAM" id="SSF117281">
    <property type="entry name" value="Kelch motif"/>
    <property type="match status" value="1"/>
</dbReference>
<evidence type="ECO:0000256" key="4">
    <source>
        <dbReference type="SAM" id="Phobius"/>
    </source>
</evidence>
<dbReference type="EMBL" id="RBNJ01002344">
    <property type="protein sequence ID" value="RUS32062.1"/>
    <property type="molecule type" value="Genomic_DNA"/>
</dbReference>
<keyword evidence="4" id="KW-0812">Transmembrane</keyword>
<gene>
    <name evidence="6" type="ORF">BC938DRAFT_476355</name>
</gene>
<dbReference type="Proteomes" id="UP000274822">
    <property type="component" value="Unassembled WGS sequence"/>
</dbReference>
<evidence type="ECO:0000313" key="7">
    <source>
        <dbReference type="Proteomes" id="UP000274822"/>
    </source>
</evidence>
<name>A0A433QQK4_9FUNG</name>
<feature type="region of interest" description="Disordered" evidence="3">
    <location>
        <begin position="488"/>
        <end position="525"/>
    </location>
</feature>
<evidence type="ECO:0000256" key="2">
    <source>
        <dbReference type="ARBA" id="ARBA00022737"/>
    </source>
</evidence>
<organism evidence="6 7">
    <name type="scientific">Jimgerdemannia flammicorona</name>
    <dbReference type="NCBI Taxonomy" id="994334"/>
    <lineage>
        <taxon>Eukaryota</taxon>
        <taxon>Fungi</taxon>
        <taxon>Fungi incertae sedis</taxon>
        <taxon>Mucoromycota</taxon>
        <taxon>Mucoromycotina</taxon>
        <taxon>Endogonomycetes</taxon>
        <taxon>Endogonales</taxon>
        <taxon>Endogonaceae</taxon>
        <taxon>Jimgerdemannia</taxon>
    </lineage>
</organism>
<evidence type="ECO:0000256" key="3">
    <source>
        <dbReference type="SAM" id="MobiDB-lite"/>
    </source>
</evidence>
<comment type="caution">
    <text evidence="6">The sequence shown here is derived from an EMBL/GenBank/DDBJ whole genome shotgun (WGS) entry which is preliminary data.</text>
</comment>
<evidence type="ECO:0000313" key="6">
    <source>
        <dbReference type="EMBL" id="RUS32062.1"/>
    </source>
</evidence>
<feature type="region of interest" description="Disordered" evidence="3">
    <location>
        <begin position="676"/>
        <end position="708"/>
    </location>
</feature>
<keyword evidence="4" id="KW-1133">Transmembrane helix</keyword>
<feature type="region of interest" description="Disordered" evidence="3">
    <location>
        <begin position="573"/>
        <end position="593"/>
    </location>
</feature>
<feature type="region of interest" description="Disordered" evidence="3">
    <location>
        <begin position="622"/>
        <end position="650"/>
    </location>
</feature>
<feature type="compositionally biased region" description="Low complexity" evidence="3">
    <location>
        <begin position="676"/>
        <end position="689"/>
    </location>
</feature>
<sequence>MMMTTSLNCMLHASFVLGLLSRVATGYTALGRAGAAAALVVNTVYIHGGITSTLGPAANDLLILPVDKPFNLTSPPWGTGSGSFLNSPTLSGHTAFIGGYNNSLFYVFGGVYAQSHSIADSNTLWSFNTTTTAFSGKLNISGLNPDPVDSHTAVSRTQDGSIWIFGGHNTTSTPNKLFNTTWRLLTTPSLAWSPVGGVAPGGGRFGHSANILTDGRMVLLGGKGAKGELFLMSQVPVFDTNSGAWTLLIAQLQNGLPVPRLDHISVISEFDPILMYVHSNSRNKSLVTLLSLLFDAYQYSFLLAHDNKIIIHGGNNGNQTTLGEHPPSRSSDIGVLDMVAAIPAWSIPQSNGTAPSARMGHSAVMVGTTCFIFFGKPTNVTLDNGVYALDTTTFIWLTTYTPNHLEYTKTWLLPSSVPIPDPFVSPCNVTAGSCNSNDDNMVSIGVVIGIAVGSAVLLTVALVTAFIYYRRYRNSQSDVHTTIEPNLNRYNEPHRRSSYETAEIDSGPGNRFFQPDFPDLPRPLPSQPNVRPWSAIPLSSPMRISSQDAGQFPRRFSLDSPTIVQPSYRVPARRRPTSGLYQPPQMLRTPPEQDITDERPFLRSTRASIVVPATRGPIDVPVTRGSIDVPATTRGSIDVPGSWGRGSDTPLAEEAVNEEARTESMALDIGSVSEEVGASAGEMVEVGEVGNEELRRSRSVHKPNSRTG</sequence>
<keyword evidence="4" id="KW-0472">Membrane</keyword>
<keyword evidence="2" id="KW-0677">Repeat</keyword>
<feature type="compositionally biased region" description="Basic residues" evidence="3">
    <location>
        <begin position="697"/>
        <end position="708"/>
    </location>
</feature>
<keyword evidence="1" id="KW-0880">Kelch repeat</keyword>
<evidence type="ECO:0000256" key="1">
    <source>
        <dbReference type="ARBA" id="ARBA00022441"/>
    </source>
</evidence>
<feature type="signal peptide" evidence="5">
    <location>
        <begin position="1"/>
        <end position="26"/>
    </location>
</feature>
<dbReference type="Pfam" id="PF24681">
    <property type="entry name" value="Kelch_KLHDC2_KLHL20_DRC7"/>
    <property type="match status" value="1"/>
</dbReference>
<keyword evidence="7" id="KW-1185">Reference proteome</keyword>
<evidence type="ECO:0000256" key="5">
    <source>
        <dbReference type="SAM" id="SignalP"/>
    </source>
</evidence>